<evidence type="ECO:0000256" key="8">
    <source>
        <dbReference type="PIRSR" id="PIRSR603915-2"/>
    </source>
</evidence>
<dbReference type="CDD" id="cd00054">
    <property type="entry name" value="EGF_CA"/>
    <property type="match status" value="1"/>
</dbReference>
<dbReference type="Gene3D" id="2.10.25.10">
    <property type="entry name" value="Laminin"/>
    <property type="match status" value="1"/>
</dbReference>
<dbReference type="GO" id="GO:0050982">
    <property type="term" value="P:detection of mechanical stimulus"/>
    <property type="evidence" value="ECO:0007669"/>
    <property type="project" value="TreeGrafter"/>
</dbReference>
<feature type="transmembrane region" description="Helical" evidence="11">
    <location>
        <begin position="516"/>
        <end position="535"/>
    </location>
</feature>
<evidence type="ECO:0000256" key="2">
    <source>
        <dbReference type="ARBA" id="ARBA00007200"/>
    </source>
</evidence>
<feature type="transmembrane region" description="Helical" evidence="11">
    <location>
        <begin position="774"/>
        <end position="795"/>
    </location>
</feature>
<evidence type="ECO:0000256" key="5">
    <source>
        <dbReference type="ARBA" id="ARBA00022989"/>
    </source>
</evidence>
<keyword evidence="5 11" id="KW-1133">Transmembrane helix</keyword>
<feature type="transmembrane region" description="Helical" evidence="11">
    <location>
        <begin position="722"/>
        <end position="740"/>
    </location>
</feature>
<feature type="domain" description="EGF-like" evidence="13">
    <location>
        <begin position="22"/>
        <end position="58"/>
    </location>
</feature>
<feature type="transmembrane region" description="Helical" evidence="11">
    <location>
        <begin position="1296"/>
        <end position="1314"/>
    </location>
</feature>
<dbReference type="PANTHER" id="PTHR10877:SF150">
    <property type="entry name" value="REJ DOMAIN-CONTAINING PROTEIN"/>
    <property type="match status" value="1"/>
</dbReference>
<evidence type="ECO:0000256" key="11">
    <source>
        <dbReference type="SAM" id="Phobius"/>
    </source>
</evidence>
<dbReference type="PROSITE" id="PS50026">
    <property type="entry name" value="EGF_3"/>
    <property type="match status" value="1"/>
</dbReference>
<keyword evidence="4 12" id="KW-0732">Signal</keyword>
<evidence type="ECO:0008006" key="17">
    <source>
        <dbReference type="Google" id="ProtNLM"/>
    </source>
</evidence>
<dbReference type="InterPro" id="IPR000742">
    <property type="entry name" value="EGF"/>
</dbReference>
<dbReference type="GO" id="GO:0005262">
    <property type="term" value="F:calcium channel activity"/>
    <property type="evidence" value="ECO:0007669"/>
    <property type="project" value="TreeGrafter"/>
</dbReference>
<feature type="transmembrane region" description="Helical" evidence="11">
    <location>
        <begin position="1201"/>
        <end position="1224"/>
    </location>
</feature>
<dbReference type="Pfam" id="PF08016">
    <property type="entry name" value="PKD_channel"/>
    <property type="match status" value="1"/>
</dbReference>
<feature type="transmembrane region" description="Helical" evidence="11">
    <location>
        <begin position="1335"/>
        <end position="1357"/>
    </location>
</feature>
<dbReference type="InterPro" id="IPR003915">
    <property type="entry name" value="PKD_2"/>
</dbReference>
<dbReference type="Pfam" id="PF00008">
    <property type="entry name" value="EGF"/>
    <property type="match status" value="1"/>
</dbReference>
<dbReference type="InterPro" id="IPR013122">
    <property type="entry name" value="PKD1_2_channel"/>
</dbReference>
<dbReference type="PRINTS" id="PR01433">
    <property type="entry name" value="POLYCYSTIN2"/>
</dbReference>
<feature type="compositionally biased region" description="Polar residues" evidence="10">
    <location>
        <begin position="1501"/>
        <end position="1515"/>
    </location>
</feature>
<dbReference type="Proteomes" id="UP000005408">
    <property type="component" value="Unassembled WGS sequence"/>
</dbReference>
<feature type="domain" description="PLAT" evidence="14">
    <location>
        <begin position="560"/>
        <end position="677"/>
    </location>
</feature>
<feature type="transmembrane region" description="Helical" evidence="11">
    <location>
        <begin position="1369"/>
        <end position="1388"/>
    </location>
</feature>
<name>A0A8W8K8X8_MAGGI</name>
<feature type="transmembrane region" description="Helical" evidence="11">
    <location>
        <begin position="1245"/>
        <end position="1266"/>
    </location>
</feature>
<keyword evidence="3 11" id="KW-0812">Transmembrane</keyword>
<reference evidence="15" key="1">
    <citation type="submission" date="2022-08" db="UniProtKB">
        <authorList>
            <consortium name="EnsemblMetazoa"/>
        </authorList>
    </citation>
    <scope>IDENTIFICATION</scope>
    <source>
        <strain evidence="15">05x7-T-G4-1.051#20</strain>
    </source>
</reference>
<dbReference type="GO" id="GO:0016020">
    <property type="term" value="C:membrane"/>
    <property type="evidence" value="ECO:0007669"/>
    <property type="project" value="UniProtKB-SubCell"/>
</dbReference>
<evidence type="ECO:0000256" key="6">
    <source>
        <dbReference type="ARBA" id="ARBA00023136"/>
    </source>
</evidence>
<evidence type="ECO:0000256" key="1">
    <source>
        <dbReference type="ARBA" id="ARBA00004141"/>
    </source>
</evidence>
<dbReference type="InterPro" id="IPR036392">
    <property type="entry name" value="PLAT/LH2_dom_sf"/>
</dbReference>
<evidence type="ECO:0000256" key="10">
    <source>
        <dbReference type="SAM" id="MobiDB-lite"/>
    </source>
</evidence>
<feature type="signal peptide" evidence="12">
    <location>
        <begin position="1"/>
        <end position="23"/>
    </location>
</feature>
<feature type="disulfide bond" evidence="8">
    <location>
        <begin position="1056"/>
        <end position="1069"/>
    </location>
</feature>
<evidence type="ECO:0000256" key="4">
    <source>
        <dbReference type="ARBA" id="ARBA00022729"/>
    </source>
</evidence>
<dbReference type="Gene3D" id="2.60.60.20">
    <property type="entry name" value="PLAT/LH2 domain"/>
    <property type="match status" value="1"/>
</dbReference>
<dbReference type="InterPro" id="IPR051223">
    <property type="entry name" value="Polycystin"/>
</dbReference>
<feature type="transmembrane region" description="Helical" evidence="11">
    <location>
        <begin position="951"/>
        <end position="971"/>
    </location>
</feature>
<keyword evidence="9" id="KW-0245">EGF-like domain</keyword>
<dbReference type="SUPFAM" id="SSF49723">
    <property type="entry name" value="Lipase/lipooxygenase domain (PLAT/LH2 domain)"/>
    <property type="match status" value="1"/>
</dbReference>
<feature type="disulfide bond" evidence="9">
    <location>
        <begin position="26"/>
        <end position="36"/>
    </location>
</feature>
<feature type="region of interest" description="Disordered" evidence="10">
    <location>
        <begin position="1485"/>
        <end position="1516"/>
    </location>
</feature>
<feature type="compositionally biased region" description="Basic and acidic residues" evidence="10">
    <location>
        <begin position="1488"/>
        <end position="1500"/>
    </location>
</feature>
<keyword evidence="6 11" id="KW-0472">Membrane</keyword>
<comment type="subcellular location">
    <subcellularLocation>
        <location evidence="1">Membrane</location>
        <topology evidence="1">Multi-pass membrane protein</topology>
    </subcellularLocation>
</comment>
<dbReference type="PROSITE" id="PS50095">
    <property type="entry name" value="PLAT"/>
    <property type="match status" value="1"/>
</dbReference>
<protein>
    <recommendedName>
        <fullName evidence="17">Polycystic kidney disease protein 1-like 2</fullName>
    </recommendedName>
</protein>
<dbReference type="Pfam" id="PF20519">
    <property type="entry name" value="Polycystin_dom"/>
    <property type="match status" value="1"/>
</dbReference>
<organism evidence="15 16">
    <name type="scientific">Magallana gigas</name>
    <name type="common">Pacific oyster</name>
    <name type="synonym">Crassostrea gigas</name>
    <dbReference type="NCBI Taxonomy" id="29159"/>
    <lineage>
        <taxon>Eukaryota</taxon>
        <taxon>Metazoa</taxon>
        <taxon>Spiralia</taxon>
        <taxon>Lophotrochozoa</taxon>
        <taxon>Mollusca</taxon>
        <taxon>Bivalvia</taxon>
        <taxon>Autobranchia</taxon>
        <taxon>Pteriomorphia</taxon>
        <taxon>Ostreida</taxon>
        <taxon>Ostreoidea</taxon>
        <taxon>Ostreidae</taxon>
        <taxon>Magallana</taxon>
    </lineage>
</organism>
<evidence type="ECO:0000313" key="16">
    <source>
        <dbReference type="Proteomes" id="UP000005408"/>
    </source>
</evidence>
<evidence type="ECO:0000256" key="9">
    <source>
        <dbReference type="PROSITE-ProRule" id="PRU00076"/>
    </source>
</evidence>
<keyword evidence="16" id="KW-1185">Reference proteome</keyword>
<feature type="transmembrane region" description="Helical" evidence="11">
    <location>
        <begin position="864"/>
        <end position="895"/>
    </location>
</feature>
<dbReference type="SUPFAM" id="SSF57196">
    <property type="entry name" value="EGF/Laminin"/>
    <property type="match status" value="1"/>
</dbReference>
<evidence type="ECO:0000313" key="15">
    <source>
        <dbReference type="EnsemblMetazoa" id="G22159.1:cds"/>
    </source>
</evidence>
<dbReference type="PANTHER" id="PTHR10877">
    <property type="entry name" value="POLYCYSTIN FAMILY MEMBER"/>
    <property type="match status" value="1"/>
</dbReference>
<feature type="transmembrane region" description="Helical" evidence="11">
    <location>
        <begin position="1400"/>
        <end position="1425"/>
    </location>
</feature>
<evidence type="ECO:0000256" key="12">
    <source>
        <dbReference type="SAM" id="SignalP"/>
    </source>
</evidence>
<evidence type="ECO:0000256" key="3">
    <source>
        <dbReference type="ARBA" id="ARBA00022692"/>
    </source>
</evidence>
<dbReference type="PROSITE" id="PS01186">
    <property type="entry name" value="EGF_2"/>
    <property type="match status" value="1"/>
</dbReference>
<feature type="transmembrane region" description="Helical" evidence="11">
    <location>
        <begin position="829"/>
        <end position="852"/>
    </location>
</feature>
<dbReference type="GO" id="GO:0005509">
    <property type="term" value="F:calcium ion binding"/>
    <property type="evidence" value="ECO:0007669"/>
    <property type="project" value="InterPro"/>
</dbReference>
<keyword evidence="7" id="KW-0325">Glycoprotein</keyword>
<dbReference type="OrthoDB" id="6119411at2759"/>
<sequence length="2007" mass="230383">MRVEWIFLVSFISWTYLDSQVDAAPCPSYCFHGATCTPTGDSTARCDCTIGFTGARCNKNGMTALRKEIENRGSFNADEAKAYTEKALAIIQDHMQHNFELGQSVKEMNTILLQISYMMDSVAESHKGSGGLDMFPLTEDYVTVLSYIVTILNTKGCEVRQTVNCTLNQTEYASILEKAEENIYKITNILLKSKSKEKDDDEDGGEKTSKITIDRMDLVSLTVLKAKGKDLPFEFPSTYGSVILPYFETFQDTIGGEEICVNVLTYVKSPYGYVNNTNAVDSGIIKVVITDKKGNKTNLNDIDDPVDMTVDMSQVFSDSSSWKDMEKLSDGRSMVVAYLNTTYEAYVVEFDIQSKMKCTIYGTFGNTGYPTHIKHDIAIKTKGLNQIMQQKPTDLPITFNNQKLQMTVYNTKLAIGGVMDPLVLTLSCEDDISKRKKRQATVHKARIQEIAVYALNGAIWEKPPYAQLNKAEGNFVKFKSTFFGTFATNGLFLPPSSIDFDSLFANFLDRLISTPHVLATFIVLFTLLIVLTVVLRRKDKRDLFMWEFLHLIDNKTGEDHRYCISVFTAIRSSRFTTSTPYFKLDGKQASTGDRILCDGKRINFGRGTCSNFILTTKSYLGELKKLTLWIDNKGSSPDWMVSKIVIVDLKTDEKYVFLCGDWLSERYGKCETWAAMVPLSNEDLNSETIFNDAGRKGLFDDHLWFSISTRPNYSRFTRVQRLWCLVALLFLSMISSAMWFNQEPSKETMTEEEIEANSIQSIKLGPFSLNYKQIYVGFMSSVITFVPSIVIVSIFKNRKVKGERCYEYIEDDNKNIDPKIKKRRMLPWWSIYIAYTLIVLCILVPGFFTFLYSLEFGPEKTNNWMLSFVFGTALGVLILEPLKVLVLAVIVCCCLSKTTERLSDLGDNYKITNEDESMINTKVTYFPCPSASDHEIDNQRRKRLSKLDNELAQHVKAWVLCAAYVILLAVICSHNITTEAFRQNEALKLAVNDKFQPNTTDDIWTWVFDDYIPVIWPKWYSNQQLRTAYEQKFTYYGYDYRMSLIQIRQVRSGGNCTGPDVMIETVSKCTNGYEIATESVSNFCPGWEAFNSSCFDENELTDYSFLYKTAKDTKGHTYFGKYALYGKGGYMMQLGPKQSLVITMVERLRTESWIDGDTRAVFFDLNTFNANSRLFSHLKVVFEISQYGAISMITSCTSSNLYPYMYALDYIILLLQFLFVFVVIAKMVYFGIEIFKLKTKCCTTFGMWFSLAEIILSWMSIIFFIIRIDKTIKAVEEINSGNGEFVSFEDVEVYDYIYRLSLAGVFFLVILRLLEPLSFNYHLYILQNTLNRSRGELFSYVFVLTIAIFAFASYLYLTVGNIVEDFKDMITAMKTLLQMLLAMISFRFNVQMSSLQAQIVVSVFAFTISIIGINIFIGILTWNFYYMKVYGDCDEMDTDLNNSDNKDNKQKEKKQVLDKQIDIKQEYEKHNLEAIIHGKQCDGAKVTNRLDDNNTMDEKQSQSNENHNQGENPQSVPKRFNYELNAHFWFRVNGIIQRVIPSLYKKDDRLSKRLERVYNRYDAIAKDEVRWFVIVSAMIMAGKRRPPRRILLSCDKFADSGGVLYRFYEWNSQRTHILLYLPFVKLTEAPDIDCYVVATSHGSLNSLTIPYKDLAKSSLYEFVSRGNLIPPKFGAKLTYKCSPVHPEDIMACTSDNSRTWNYNLLREYDGLKTFSCNLTTIPTQAFLMRRQDNIKIDIWDLDRYPDIERHRLLITGRVVRPKFDPRITITIPAHSSEEHGDIITLIERPVGLLCPILHVYSTRVISGPINVCLPMLYEQINGSNSDIWVMIRESNGMWEKIKCRPEPAYNQMKLRLNGIKMKTPTAICVKEITLPWRPYVKSGQEVKFAREIGEISELHGVQMNWRDLAQKCGVNITSRFDYPKNGSISVDNKVYTFTMNKCTFRRITTPPMSDQEKCLVILSLWVKSLQNTHQVTSLIPLLKRKNINYLTAQAHLIKKSLDQKPWH</sequence>
<evidence type="ECO:0000259" key="13">
    <source>
        <dbReference type="PROSITE" id="PS50026"/>
    </source>
</evidence>
<dbReference type="OMA" id="WVMIRES"/>
<dbReference type="EnsemblMetazoa" id="G22159.1">
    <property type="protein sequence ID" value="G22159.1:cds"/>
    <property type="gene ID" value="G22159"/>
</dbReference>
<feature type="chain" id="PRO_5036498122" description="Polycystic kidney disease protein 1-like 2" evidence="12">
    <location>
        <begin position="24"/>
        <end position="2007"/>
    </location>
</feature>
<feature type="disulfide bond" evidence="9">
    <location>
        <begin position="48"/>
        <end position="57"/>
    </location>
</feature>
<evidence type="ECO:0000256" key="7">
    <source>
        <dbReference type="ARBA" id="ARBA00023180"/>
    </source>
</evidence>
<dbReference type="Pfam" id="PF01477">
    <property type="entry name" value="PLAT"/>
    <property type="match status" value="1"/>
</dbReference>
<evidence type="ECO:0000259" key="14">
    <source>
        <dbReference type="PROSITE" id="PS50095"/>
    </source>
</evidence>
<dbReference type="InterPro" id="IPR001024">
    <property type="entry name" value="PLAT/LH2_dom"/>
</dbReference>
<proteinExistence type="inferred from homology"/>
<keyword evidence="9" id="KW-1015">Disulfide bond</keyword>
<accession>A0A8W8K8X8</accession>
<comment type="similarity">
    <text evidence="2">Belongs to the polycystin family.</text>
</comment>
<dbReference type="PROSITE" id="PS00022">
    <property type="entry name" value="EGF_1"/>
    <property type="match status" value="1"/>
</dbReference>
<dbReference type="SMR" id="A0A8W8K8X8"/>
<comment type="caution">
    <text evidence="9">Lacks conserved residue(s) required for the propagation of feature annotation.</text>
</comment>
<dbReference type="InterPro" id="IPR046791">
    <property type="entry name" value="Polycystin_dom"/>
</dbReference>